<keyword evidence="2" id="KW-1185">Reference proteome</keyword>
<name>A0A136IJD4_9PEZI</name>
<accession>A0A136IJD4</accession>
<gene>
    <name evidence="1" type="ORF">Micbo1qcDRAFT_210257</name>
</gene>
<proteinExistence type="predicted"/>
<dbReference type="EMBL" id="KQ964298">
    <property type="protein sequence ID" value="KXJ85080.1"/>
    <property type="molecule type" value="Genomic_DNA"/>
</dbReference>
<organism evidence="1 2">
    <name type="scientific">Microdochium bolleyi</name>
    <dbReference type="NCBI Taxonomy" id="196109"/>
    <lineage>
        <taxon>Eukaryota</taxon>
        <taxon>Fungi</taxon>
        <taxon>Dikarya</taxon>
        <taxon>Ascomycota</taxon>
        <taxon>Pezizomycotina</taxon>
        <taxon>Sordariomycetes</taxon>
        <taxon>Xylariomycetidae</taxon>
        <taxon>Xylariales</taxon>
        <taxon>Microdochiaceae</taxon>
        <taxon>Microdochium</taxon>
    </lineage>
</organism>
<protein>
    <submittedName>
        <fullName evidence="1">Uncharacterized protein</fullName>
    </submittedName>
</protein>
<dbReference type="InParanoid" id="A0A136IJD4"/>
<dbReference type="AlphaFoldDB" id="A0A136IJD4"/>
<reference evidence="2" key="1">
    <citation type="submission" date="2016-02" db="EMBL/GenBank/DDBJ databases">
        <title>Draft genome sequence of Microdochium bolleyi, a fungal endophyte of beachgrass.</title>
        <authorList>
            <consortium name="DOE Joint Genome Institute"/>
            <person name="David A.S."/>
            <person name="May G."/>
            <person name="Haridas S."/>
            <person name="Lim J."/>
            <person name="Wang M."/>
            <person name="Labutti K."/>
            <person name="Lipzen A."/>
            <person name="Barry K."/>
            <person name="Grigoriev I.V."/>
        </authorList>
    </citation>
    <scope>NUCLEOTIDE SEQUENCE [LARGE SCALE GENOMIC DNA]</scope>
    <source>
        <strain evidence="2">J235TASD1</strain>
    </source>
</reference>
<sequence length="229" mass="26941">MAEANIANEMYDLDPVAFEPHWRFIRALVWDIVPDEHGKLRKFDIRSPRDRRVVFSWWLARLYEDSTKDRFPTEDRELHRKLDEVLLVNSAGRKFFSMEVCLDRVFGWGPKLMQQDDLVYQFPTSETPFILRERGHGRVLIGDCFVLGHMGDVSLLRDRNMEFRTFLNEGVEDLLWLRGICDTSDATYIDEVMRHIGQAVDDLTVEFVTAHDRKRNENGAIVMKAKDIY</sequence>
<dbReference type="Proteomes" id="UP000070501">
    <property type="component" value="Unassembled WGS sequence"/>
</dbReference>
<evidence type="ECO:0000313" key="1">
    <source>
        <dbReference type="EMBL" id="KXJ85080.1"/>
    </source>
</evidence>
<evidence type="ECO:0000313" key="2">
    <source>
        <dbReference type="Proteomes" id="UP000070501"/>
    </source>
</evidence>